<dbReference type="GeneTree" id="ENSGT00940000177087"/>
<reference evidence="1" key="2">
    <citation type="submission" date="2025-08" db="UniProtKB">
        <authorList>
            <consortium name="Ensembl"/>
        </authorList>
    </citation>
    <scope>IDENTIFICATION</scope>
</reference>
<evidence type="ECO:0000313" key="1">
    <source>
        <dbReference type="Ensembl" id="ENSACLP00000007215.2"/>
    </source>
</evidence>
<protein>
    <recommendedName>
        <fullName evidence="3">DUF4939 domain-containing protein</fullName>
    </recommendedName>
</protein>
<evidence type="ECO:0000313" key="2">
    <source>
        <dbReference type="Proteomes" id="UP000265100"/>
    </source>
</evidence>
<dbReference type="Ensembl" id="ENSACLT00000007375.2">
    <property type="protein sequence ID" value="ENSACLP00000007215.2"/>
    <property type="gene ID" value="ENSACLG00000004882.2"/>
</dbReference>
<dbReference type="Proteomes" id="UP000265100">
    <property type="component" value="Chromosome 20"/>
</dbReference>
<reference evidence="1" key="1">
    <citation type="submission" date="2018-05" db="EMBL/GenBank/DDBJ databases">
        <authorList>
            <person name="Datahose"/>
        </authorList>
    </citation>
    <scope>NUCLEOTIDE SEQUENCE</scope>
</reference>
<organism evidence="1 2">
    <name type="scientific">Astatotilapia calliptera</name>
    <name type="common">Eastern happy</name>
    <name type="synonym">Chromis callipterus</name>
    <dbReference type="NCBI Taxonomy" id="8154"/>
    <lineage>
        <taxon>Eukaryota</taxon>
        <taxon>Metazoa</taxon>
        <taxon>Chordata</taxon>
        <taxon>Craniata</taxon>
        <taxon>Vertebrata</taxon>
        <taxon>Euteleostomi</taxon>
        <taxon>Actinopterygii</taxon>
        <taxon>Neopterygii</taxon>
        <taxon>Teleostei</taxon>
        <taxon>Neoteleostei</taxon>
        <taxon>Acanthomorphata</taxon>
        <taxon>Ovalentaria</taxon>
        <taxon>Cichlomorphae</taxon>
        <taxon>Cichliformes</taxon>
        <taxon>Cichlidae</taxon>
        <taxon>African cichlids</taxon>
        <taxon>Pseudocrenilabrinae</taxon>
        <taxon>Haplochromini</taxon>
        <taxon>Astatotilapia</taxon>
    </lineage>
</organism>
<sequence>SIQHATRARRPTVCNSPRCDRMSEPTIDPAEFERLKAEVLYLRGVVDRMCTKMESLTETVLQLSTSVTSLQRQPAPVSAEPRIGLPDKWNGVDGRPDGLLATLDMLFECQPTKYTTARAKVLLTSLLSGQAQEWAAALYYNKSAACNDYSLFVEELTSTSLPRAAKWKWSHSCFIYAKAVDPRWREGLCAYCGSTAGESHLALPTPLTPLVSCYQ</sequence>
<name>A0A3P8NQY7_ASTCA</name>
<evidence type="ECO:0008006" key="3">
    <source>
        <dbReference type="Google" id="ProtNLM"/>
    </source>
</evidence>
<proteinExistence type="predicted"/>
<dbReference type="Bgee" id="ENSACLG00000004882">
    <property type="expression patterns" value="Expressed in anal fin and 1 other cell type or tissue"/>
</dbReference>
<dbReference type="STRING" id="8154.ENSACLP00000007215"/>
<dbReference type="AlphaFoldDB" id="A0A3P8NQY7"/>
<reference evidence="1" key="3">
    <citation type="submission" date="2025-09" db="UniProtKB">
        <authorList>
            <consortium name="Ensembl"/>
        </authorList>
    </citation>
    <scope>IDENTIFICATION</scope>
</reference>
<accession>A0A3P8NQY7</accession>
<keyword evidence="2" id="KW-1185">Reference proteome</keyword>